<dbReference type="InterPro" id="IPR042099">
    <property type="entry name" value="ANL_N_sf"/>
</dbReference>
<dbReference type="Pfam" id="PF00501">
    <property type="entry name" value="AMP-binding"/>
    <property type="match status" value="1"/>
</dbReference>
<comment type="caution">
    <text evidence="2">The sequence shown here is derived from an EMBL/GenBank/DDBJ whole genome shotgun (WGS) entry which is preliminary data.</text>
</comment>
<dbReference type="InterPro" id="IPR000873">
    <property type="entry name" value="AMP-dep_synth/lig_dom"/>
</dbReference>
<sequence>MMNPSSDRLFNVASLLVNMAKEHPYKRAVVCPAGRDEQGRLTFTHLTFRQLDMESDCLAHGLESIGITKGVKTLLLVRPGIDFFSLVFALFKTGAVPIVIDPGMGKTGMLQCIRKCAPEAFIGIPEAHVARLLNRSAFKSVRINVTAGPRWFWGGHTLRELFQLPWRAYPVAVTQRVDMAAVLFTSGSTGPAKGAVYTHGNFDAQIKTIQAHFHIGTDEIDLATFPLFALFDPALGMTAVIPEMDFTKPAEADPQSLIEIILSQGVTNLFASPALLRRLAAYGEVNKIVLHSLRRVVSAGAPVPFDTIEVFSKMLADGIEVHTPYGATEAVPITSIGSREILGETAALTRNGYGICVGRPLPGVGMGVIQISDQPIPKWNEELLLSRTEVGEIVVKGNIVSRQYLDDPESNSLHKIADGASVWHRMGDVGWFDGKGRLWFCGRKAHRVQTRNGDIYTIPCEAIFNAHPEVYRSALVGVGAPPNQIPVICIEPVLDDPNIDLKQLERELLEQASRHPLTKDIRYVLFPGTFPVDVRHNAKIRREELAAWAEKKLRGKTKGETDR</sequence>
<dbReference type="InterPro" id="IPR050237">
    <property type="entry name" value="ATP-dep_AMP-bd_enzyme"/>
</dbReference>
<protein>
    <submittedName>
        <fullName evidence="2">Peptide synthase</fullName>
    </submittedName>
</protein>
<reference evidence="2" key="1">
    <citation type="journal article" date="2020" name="mSystems">
        <title>Genome- and Community-Level Interaction Insights into Carbon Utilization and Element Cycling Functions of Hydrothermarchaeota in Hydrothermal Sediment.</title>
        <authorList>
            <person name="Zhou Z."/>
            <person name="Liu Y."/>
            <person name="Xu W."/>
            <person name="Pan J."/>
            <person name="Luo Z.H."/>
            <person name="Li M."/>
        </authorList>
    </citation>
    <scope>NUCLEOTIDE SEQUENCE [LARGE SCALE GENOMIC DNA]</scope>
    <source>
        <strain evidence="2">SpSt-477</strain>
    </source>
</reference>
<dbReference type="PANTHER" id="PTHR43767:SF1">
    <property type="entry name" value="NONRIBOSOMAL PEPTIDE SYNTHASE PES1 (EUROFUNG)-RELATED"/>
    <property type="match status" value="1"/>
</dbReference>
<evidence type="ECO:0000259" key="1">
    <source>
        <dbReference type="Pfam" id="PF00501"/>
    </source>
</evidence>
<proteinExistence type="predicted"/>
<evidence type="ECO:0000313" key="2">
    <source>
        <dbReference type="EMBL" id="HGU34085.1"/>
    </source>
</evidence>
<dbReference type="AlphaFoldDB" id="A0A7C4RTY3"/>
<dbReference type="Gene3D" id="3.40.50.12780">
    <property type="entry name" value="N-terminal domain of ligase-like"/>
    <property type="match status" value="1"/>
</dbReference>
<dbReference type="NCBIfam" id="NF006754">
    <property type="entry name" value="PRK09274.1"/>
    <property type="match status" value="1"/>
</dbReference>
<dbReference type="EMBL" id="DSUH01000337">
    <property type="protein sequence ID" value="HGU34085.1"/>
    <property type="molecule type" value="Genomic_DNA"/>
</dbReference>
<dbReference type="SUPFAM" id="SSF56801">
    <property type="entry name" value="Acetyl-CoA synthetase-like"/>
    <property type="match status" value="1"/>
</dbReference>
<accession>A0A7C4RTY3</accession>
<name>A0A7C4RTY3_9BACT</name>
<gene>
    <name evidence="2" type="ORF">ENS29_14760</name>
</gene>
<dbReference type="PROSITE" id="PS00455">
    <property type="entry name" value="AMP_BINDING"/>
    <property type="match status" value="1"/>
</dbReference>
<feature type="domain" description="AMP-dependent synthetase/ligase" evidence="1">
    <location>
        <begin position="20"/>
        <end position="405"/>
    </location>
</feature>
<dbReference type="InterPro" id="IPR020845">
    <property type="entry name" value="AMP-binding_CS"/>
</dbReference>
<dbReference type="PANTHER" id="PTHR43767">
    <property type="entry name" value="LONG-CHAIN-FATTY-ACID--COA LIGASE"/>
    <property type="match status" value="1"/>
</dbReference>
<organism evidence="2">
    <name type="scientific">Desulfatirhabdium butyrativorans</name>
    <dbReference type="NCBI Taxonomy" id="340467"/>
    <lineage>
        <taxon>Bacteria</taxon>
        <taxon>Pseudomonadati</taxon>
        <taxon>Thermodesulfobacteriota</taxon>
        <taxon>Desulfobacteria</taxon>
        <taxon>Desulfobacterales</taxon>
        <taxon>Desulfatirhabdiaceae</taxon>
        <taxon>Desulfatirhabdium</taxon>
    </lineage>
</organism>